<feature type="compositionally biased region" description="Polar residues" evidence="1">
    <location>
        <begin position="255"/>
        <end position="275"/>
    </location>
</feature>
<feature type="compositionally biased region" description="Basic and acidic residues" evidence="1">
    <location>
        <begin position="401"/>
        <end position="421"/>
    </location>
</feature>
<evidence type="ECO:0000256" key="1">
    <source>
        <dbReference type="SAM" id="MobiDB-lite"/>
    </source>
</evidence>
<keyword evidence="3" id="KW-1185">Reference proteome</keyword>
<protein>
    <submittedName>
        <fullName evidence="2">Uncharacterized protein</fullName>
    </submittedName>
</protein>
<dbReference type="EMBL" id="CCFA01003618">
    <property type="protein sequence ID" value="CDW98709.1"/>
    <property type="molecule type" value="Genomic_DNA"/>
</dbReference>
<feature type="region of interest" description="Disordered" evidence="1">
    <location>
        <begin position="335"/>
        <end position="379"/>
    </location>
</feature>
<feature type="compositionally biased region" description="Basic and acidic residues" evidence="1">
    <location>
        <begin position="26"/>
        <end position="35"/>
    </location>
</feature>
<feature type="compositionally biased region" description="Polar residues" evidence="1">
    <location>
        <begin position="8"/>
        <end position="24"/>
    </location>
</feature>
<feature type="region of interest" description="Disordered" evidence="1">
    <location>
        <begin position="198"/>
        <end position="285"/>
    </location>
</feature>
<sequence length="556" mass="59385">MGRWMLDSRSQLSEGSWHSGQSAEVNKARRERWAAERASTSSLSTSTEASFTTYSNSTTWDSSFIEAASPTGGASSSVADSQFISTPASSIGFSGNSDPQTGRVANQLRLPSEPHSPLPTPEVAMHDFSEFGQSVSIEQMAEERWRTWPRTNGSAITHDRSLTSAAAVASTPTIHPVTEEPRASFDSLLVSTASTRSRLMAEPYDKNKRSGRPSSSTSTSSRSSIGNLTGLEDQQVSGITGPSRPRSYIAAGSLRMSSATRTNSSGGTGPDSGQVSGERAPSTAMALRRARGMSHSIFSPSSSSAMKSTRSAEAFVPQGSPCASARNLRHSVALQRSATSIEGPIKNERPQSMLDTSSHSESPRNPGAATKSKSSVGLSEVSAALDTLRMFLKQKSGSEGSDTHDESPKKADEENLPDKPSRTLRRVKGVLPPRGVDEFGALQTSASTSNAAAPNDVSISSAHHRSQSLGGSFSMPMPASQSSFSRQDDKLAVLEDLSERVLRLKAENELERERDAAASMPPPAARPASTMHQRTQSSMTRREMHEEYIRKRASGT</sequence>
<gene>
    <name evidence="2" type="primary">SSCI60750.1</name>
</gene>
<evidence type="ECO:0000313" key="3">
    <source>
        <dbReference type="Proteomes" id="UP000242770"/>
    </source>
</evidence>
<feature type="compositionally biased region" description="Low complexity" evidence="1">
    <location>
        <begin position="212"/>
        <end position="224"/>
    </location>
</feature>
<feature type="compositionally biased region" description="Polar residues" evidence="1">
    <location>
        <begin position="457"/>
        <end position="471"/>
    </location>
</feature>
<organism evidence="2 3">
    <name type="scientific">Sporisorium scitamineum</name>
    <dbReference type="NCBI Taxonomy" id="49012"/>
    <lineage>
        <taxon>Eukaryota</taxon>
        <taxon>Fungi</taxon>
        <taxon>Dikarya</taxon>
        <taxon>Basidiomycota</taxon>
        <taxon>Ustilaginomycotina</taxon>
        <taxon>Ustilaginomycetes</taxon>
        <taxon>Ustilaginales</taxon>
        <taxon>Ustilaginaceae</taxon>
        <taxon>Sporisorium</taxon>
    </lineage>
</organism>
<feature type="region of interest" description="Disordered" evidence="1">
    <location>
        <begin position="508"/>
        <end position="556"/>
    </location>
</feature>
<feature type="compositionally biased region" description="Low complexity" evidence="1">
    <location>
        <begin position="36"/>
        <end position="53"/>
    </location>
</feature>
<feature type="compositionally biased region" description="Polar residues" evidence="1">
    <location>
        <begin position="530"/>
        <end position="539"/>
    </location>
</feature>
<evidence type="ECO:0000313" key="2">
    <source>
        <dbReference type="EMBL" id="CDW98709.1"/>
    </source>
</evidence>
<dbReference type="Proteomes" id="UP000242770">
    <property type="component" value="Unassembled WGS sequence"/>
</dbReference>
<proteinExistence type="predicted"/>
<name>A0A0F7SB24_9BASI</name>
<feature type="compositionally biased region" description="Low complexity" evidence="1">
    <location>
        <begin position="444"/>
        <end position="453"/>
    </location>
</feature>
<feature type="compositionally biased region" description="Basic and acidic residues" evidence="1">
    <location>
        <begin position="540"/>
        <end position="550"/>
    </location>
</feature>
<feature type="region of interest" description="Disordered" evidence="1">
    <location>
        <begin position="1"/>
        <end position="54"/>
    </location>
</feature>
<feature type="region of interest" description="Disordered" evidence="1">
    <location>
        <begin position="392"/>
        <end position="487"/>
    </location>
</feature>
<dbReference type="AlphaFoldDB" id="A0A0F7SB24"/>
<accession>A0A0F7SB24</accession>
<reference evidence="3" key="1">
    <citation type="submission" date="2014-06" db="EMBL/GenBank/DDBJ databases">
        <authorList>
            <person name="Berkman P.J."/>
        </authorList>
    </citation>
    <scope>NUCLEOTIDE SEQUENCE [LARGE SCALE GENOMIC DNA]</scope>
</reference>